<feature type="compositionally biased region" description="Low complexity" evidence="1">
    <location>
        <begin position="33"/>
        <end position="50"/>
    </location>
</feature>
<gene>
    <name evidence="3" type="ORF">DN051_18340</name>
</gene>
<dbReference type="PROSITE" id="PS51257">
    <property type="entry name" value="PROKAR_LIPOPROTEIN"/>
    <property type="match status" value="1"/>
</dbReference>
<evidence type="ECO:0000256" key="2">
    <source>
        <dbReference type="SAM" id="SignalP"/>
    </source>
</evidence>
<evidence type="ECO:0000313" key="3">
    <source>
        <dbReference type="EMBL" id="AWW38374.1"/>
    </source>
</evidence>
<feature type="region of interest" description="Disordered" evidence="1">
    <location>
        <begin position="30"/>
        <end position="51"/>
    </location>
</feature>
<keyword evidence="2" id="KW-0732">Signal</keyword>
<evidence type="ECO:0000256" key="1">
    <source>
        <dbReference type="SAM" id="MobiDB-lite"/>
    </source>
</evidence>
<dbReference type="AlphaFoldDB" id="A0A2Z4J092"/>
<name>A0A2Z4J092_9ACTN</name>
<proteinExistence type="predicted"/>
<protein>
    <recommendedName>
        <fullName evidence="5">Lipoprotein</fullName>
    </recommendedName>
</protein>
<evidence type="ECO:0008006" key="5">
    <source>
        <dbReference type="Google" id="ProtNLM"/>
    </source>
</evidence>
<feature type="signal peptide" evidence="2">
    <location>
        <begin position="1"/>
        <end position="29"/>
    </location>
</feature>
<reference evidence="3 4" key="1">
    <citation type="journal article" date="2019" name="Int. J. Syst. Evol. Microbiol.">
        <title>Streptomyces cadmiisoli sp. nov., a novel actinomycete isolated from cadmium-contaminated soil.</title>
        <authorList>
            <person name="Li K."/>
            <person name="Tang X."/>
            <person name="Zhao J."/>
            <person name="Guo Y."/>
            <person name="Tang Y."/>
            <person name="Gao J."/>
        </authorList>
    </citation>
    <scope>NUCLEOTIDE SEQUENCE [LARGE SCALE GENOMIC DNA]</scope>
    <source>
        <strain evidence="3 4">ZFG47</strain>
    </source>
</reference>
<evidence type="ECO:0000313" key="4">
    <source>
        <dbReference type="Proteomes" id="UP000249616"/>
    </source>
</evidence>
<dbReference type="EMBL" id="CP030073">
    <property type="protein sequence ID" value="AWW38374.1"/>
    <property type="molecule type" value="Genomic_DNA"/>
</dbReference>
<organism evidence="3 4">
    <name type="scientific">Streptomyces cadmiisoli</name>
    <dbReference type="NCBI Taxonomy" id="2184053"/>
    <lineage>
        <taxon>Bacteria</taxon>
        <taxon>Bacillati</taxon>
        <taxon>Actinomycetota</taxon>
        <taxon>Actinomycetes</taxon>
        <taxon>Kitasatosporales</taxon>
        <taxon>Streptomycetaceae</taxon>
        <taxon>Streptomyces</taxon>
        <taxon>Streptomyces aurantiacus group</taxon>
    </lineage>
</organism>
<keyword evidence="4" id="KW-1185">Reference proteome</keyword>
<dbReference type="KEGG" id="scad:DN051_18340"/>
<dbReference type="Proteomes" id="UP000249616">
    <property type="component" value="Chromosome"/>
</dbReference>
<accession>A0A2Z4J092</accession>
<sequence length="309" mass="33035">MTPLFKMRSALPVAAVAGVLALAGCSSQADKNSAGPEAAPSAGASATTAGKDGLLTVPQDASEETKKEYVYKNAIAACMRAKGFTYTPRVESAETTRLPIDGQDYAATKEYRGKYGFGVAYAPAVYPNDPNVTGEQDDTNPDQAYLDSLSPAQKQAYEKAMGEWRVEDGKKLESPGCRKKADLKAYGPEKSQAELRREADEARAEDRAAQQALDGDPQLVSLAQDFASCLRDEGITVTTTQPTSIGDMVKFQVNNPVASGDWDRGDKETARAKLAQEIGIALKDLECGKKFRAAYFPKLAKNPFTGVAG</sequence>
<feature type="chain" id="PRO_5016421338" description="Lipoprotein" evidence="2">
    <location>
        <begin position="30"/>
        <end position="309"/>
    </location>
</feature>